<keyword evidence="1" id="KW-1133">Transmembrane helix</keyword>
<comment type="caution">
    <text evidence="3">The sequence shown here is derived from an EMBL/GenBank/DDBJ whole genome shotgun (WGS) entry which is preliminary data.</text>
</comment>
<keyword evidence="4" id="KW-1185">Reference proteome</keyword>
<reference evidence="3 4" key="1">
    <citation type="submission" date="2018-12" db="EMBL/GenBank/DDBJ databases">
        <authorList>
            <person name="Toschakov S.V."/>
        </authorList>
    </citation>
    <scope>NUCLEOTIDE SEQUENCE [LARGE SCALE GENOMIC DNA]</scope>
    <source>
        <strain evidence="3 4">GM2012</strain>
    </source>
</reference>
<feature type="transmembrane region" description="Helical" evidence="1">
    <location>
        <begin position="129"/>
        <end position="148"/>
    </location>
</feature>
<dbReference type="OrthoDB" id="9766391at2"/>
<reference evidence="3 4" key="2">
    <citation type="submission" date="2019-01" db="EMBL/GenBank/DDBJ databases">
        <title>Tautonia sociabilis, a novel thermotolerant planctomycete of Isosphaeraceae family, isolated from a 4000 m deep subterranean habitat.</title>
        <authorList>
            <person name="Kovaleva O.L."/>
            <person name="Elcheninov A.G."/>
            <person name="Van Heerden E."/>
            <person name="Toshchakov S.V."/>
            <person name="Novikov A."/>
            <person name="Bonch-Osmolovskaya E.A."/>
            <person name="Kublanov I.V."/>
        </authorList>
    </citation>
    <scope>NUCLEOTIDE SEQUENCE [LARGE SCALE GENOMIC DNA]</scope>
    <source>
        <strain evidence="3 4">GM2012</strain>
    </source>
</reference>
<accession>A0A432MNT8</accession>
<feature type="transmembrane region" description="Helical" evidence="1">
    <location>
        <begin position="377"/>
        <end position="400"/>
    </location>
</feature>
<dbReference type="Proteomes" id="UP000280296">
    <property type="component" value="Unassembled WGS sequence"/>
</dbReference>
<keyword evidence="1" id="KW-0812">Transmembrane</keyword>
<proteinExistence type="predicted"/>
<dbReference type="PANTHER" id="PTHR31061">
    <property type="entry name" value="LD22376P"/>
    <property type="match status" value="1"/>
</dbReference>
<protein>
    <submittedName>
        <fullName evidence="3">DUF1624 domain-containing protein</fullName>
    </submittedName>
</protein>
<name>A0A432MNT8_9BACT</name>
<feature type="transmembrane region" description="Helical" evidence="1">
    <location>
        <begin position="21"/>
        <end position="40"/>
    </location>
</feature>
<sequence length="409" mass="44832">MSSMAGTGRIASMDQFRGYTVAGMFVVNFLGGIAAVHSVLKHNDTYFSYADSIMPSFLFACGFSYRLSLLRRIEQMGSAAAYRRVAWRSLGLILVSLVVFGVGGGFDSWSEMTPRGVLRFLAELLKADLWEVLAIIGVCQVLIMPVVARSAGVRFGTMVGLSAAHLGLSYLFNYDFVQGQPNWMDEVWGTTGRRAWDGGFFGLLHWSVPMLAGTLAFDVMTAAGRSRGGGAARLVAWGALAMVLAYGLSCLSTLYGPEDRRTDERGNPVDIATSPVVPPLGRLSGREPAELLATPPLVEPEVIARNYWMMDKRVVTAPFIWFATGFAMALYGLFVVACDLIGLSVGLFRLLGMNPLAAYVIHHAVEQTVRSVVPRDAPLWWALTGLLLFFAITVLFVRFLDRQKIYLRL</sequence>
<dbReference type="EMBL" id="RYZH01000004">
    <property type="protein sequence ID" value="RUL89113.1"/>
    <property type="molecule type" value="Genomic_DNA"/>
</dbReference>
<dbReference type="PANTHER" id="PTHR31061:SF24">
    <property type="entry name" value="LD22376P"/>
    <property type="match status" value="1"/>
</dbReference>
<gene>
    <name evidence="3" type="ORF">TsocGM_03065</name>
</gene>
<feature type="transmembrane region" description="Helical" evidence="1">
    <location>
        <begin position="85"/>
        <end position="109"/>
    </location>
</feature>
<dbReference type="InterPro" id="IPR012429">
    <property type="entry name" value="HGSNAT_cat"/>
</dbReference>
<keyword evidence="1" id="KW-0472">Membrane</keyword>
<evidence type="ECO:0000313" key="3">
    <source>
        <dbReference type="EMBL" id="RUL89113.1"/>
    </source>
</evidence>
<evidence type="ECO:0000259" key="2">
    <source>
        <dbReference type="Pfam" id="PF07786"/>
    </source>
</evidence>
<dbReference type="AlphaFoldDB" id="A0A432MNT8"/>
<dbReference type="Pfam" id="PF07786">
    <property type="entry name" value="HGSNAT_cat"/>
    <property type="match status" value="1"/>
</dbReference>
<evidence type="ECO:0000313" key="4">
    <source>
        <dbReference type="Proteomes" id="UP000280296"/>
    </source>
</evidence>
<dbReference type="RefSeq" id="WP_126723848.1">
    <property type="nucleotide sequence ID" value="NZ_RYZH01000004.1"/>
</dbReference>
<feature type="transmembrane region" description="Helical" evidence="1">
    <location>
        <begin position="203"/>
        <end position="222"/>
    </location>
</feature>
<evidence type="ECO:0000256" key="1">
    <source>
        <dbReference type="SAM" id="Phobius"/>
    </source>
</evidence>
<feature type="transmembrane region" description="Helical" evidence="1">
    <location>
        <begin position="319"/>
        <end position="340"/>
    </location>
</feature>
<feature type="transmembrane region" description="Helical" evidence="1">
    <location>
        <begin position="234"/>
        <end position="255"/>
    </location>
</feature>
<organism evidence="3 4">
    <name type="scientific">Tautonia sociabilis</name>
    <dbReference type="NCBI Taxonomy" id="2080755"/>
    <lineage>
        <taxon>Bacteria</taxon>
        <taxon>Pseudomonadati</taxon>
        <taxon>Planctomycetota</taxon>
        <taxon>Planctomycetia</taxon>
        <taxon>Isosphaerales</taxon>
        <taxon>Isosphaeraceae</taxon>
        <taxon>Tautonia</taxon>
    </lineage>
</organism>
<feature type="transmembrane region" description="Helical" evidence="1">
    <location>
        <begin position="46"/>
        <end position="65"/>
    </location>
</feature>
<feature type="domain" description="Heparan-alpha-glucosaminide N-acetyltransferase catalytic" evidence="2">
    <location>
        <begin position="9"/>
        <end position="226"/>
    </location>
</feature>